<dbReference type="GeneID" id="11523997"/>
<dbReference type="KEGG" id="ttt:THITE_2107455"/>
<evidence type="ECO:0000256" key="1">
    <source>
        <dbReference type="SAM" id="MobiDB-lite"/>
    </source>
</evidence>
<protein>
    <submittedName>
        <fullName evidence="2">Uncharacterized protein</fullName>
    </submittedName>
</protein>
<feature type="region of interest" description="Disordered" evidence="1">
    <location>
        <begin position="18"/>
        <end position="44"/>
    </location>
</feature>
<dbReference type="HOGENOM" id="CLU_1385037_0_0_1"/>
<accession>G2QTV3</accession>
<feature type="region of interest" description="Disordered" evidence="1">
    <location>
        <begin position="172"/>
        <end position="197"/>
    </location>
</feature>
<gene>
    <name evidence="2" type="ORF">THITE_2107455</name>
</gene>
<name>G2QTV3_THETT</name>
<evidence type="ECO:0000313" key="3">
    <source>
        <dbReference type="Proteomes" id="UP000008181"/>
    </source>
</evidence>
<feature type="compositionally biased region" description="Polar residues" evidence="1">
    <location>
        <begin position="172"/>
        <end position="182"/>
    </location>
</feature>
<organism evidence="2 3">
    <name type="scientific">Thermothielavioides terrestris (strain ATCC 38088 / NRRL 8126)</name>
    <name type="common">Thielavia terrestris</name>
    <dbReference type="NCBI Taxonomy" id="578455"/>
    <lineage>
        <taxon>Eukaryota</taxon>
        <taxon>Fungi</taxon>
        <taxon>Dikarya</taxon>
        <taxon>Ascomycota</taxon>
        <taxon>Pezizomycotina</taxon>
        <taxon>Sordariomycetes</taxon>
        <taxon>Sordariomycetidae</taxon>
        <taxon>Sordariales</taxon>
        <taxon>Chaetomiaceae</taxon>
        <taxon>Thermothielavioides</taxon>
        <taxon>Thermothielavioides terrestris</taxon>
    </lineage>
</organism>
<dbReference type="Proteomes" id="UP000008181">
    <property type="component" value="Chromosome 1"/>
</dbReference>
<dbReference type="EMBL" id="CP003009">
    <property type="protein sequence ID" value="AEO62813.1"/>
    <property type="molecule type" value="Genomic_DNA"/>
</dbReference>
<dbReference type="RefSeq" id="XP_003649149.1">
    <property type="nucleotide sequence ID" value="XM_003649101.1"/>
</dbReference>
<dbReference type="OrthoDB" id="4590882at2759"/>
<sequence length="197" mass="21602">MNVPCHSSFDTNFRIRVPTATGQRDLETKAPMGQPSRSQELNPHTPLMLGMADDGSGFFEVPFMPVATRFLFPYHRPAFEPQPLSTQANIPLAWGHGAANLDPLGGFGTWETDGALIRDPDHQNAIRFGGNAQGATSSVYFPAHLDPYAMPAPNLQYQHQYQVTRLNFETASPVDGQNQQGMSHDGRMQAAKPSHDG</sequence>
<dbReference type="AlphaFoldDB" id="G2QTV3"/>
<keyword evidence="3" id="KW-1185">Reference proteome</keyword>
<proteinExistence type="predicted"/>
<evidence type="ECO:0000313" key="2">
    <source>
        <dbReference type="EMBL" id="AEO62813.1"/>
    </source>
</evidence>
<reference evidence="2 3" key="1">
    <citation type="journal article" date="2011" name="Nat. Biotechnol.">
        <title>Comparative genomic analysis of the thermophilic biomass-degrading fungi Myceliophthora thermophila and Thielavia terrestris.</title>
        <authorList>
            <person name="Berka R.M."/>
            <person name="Grigoriev I.V."/>
            <person name="Otillar R."/>
            <person name="Salamov A."/>
            <person name="Grimwood J."/>
            <person name="Reid I."/>
            <person name="Ishmael N."/>
            <person name="John T."/>
            <person name="Darmond C."/>
            <person name="Moisan M.-C."/>
            <person name="Henrissat B."/>
            <person name="Coutinho P.M."/>
            <person name="Lombard V."/>
            <person name="Natvig D.O."/>
            <person name="Lindquist E."/>
            <person name="Schmutz J."/>
            <person name="Lucas S."/>
            <person name="Harris P."/>
            <person name="Powlowski J."/>
            <person name="Bellemare A."/>
            <person name="Taylor D."/>
            <person name="Butler G."/>
            <person name="de Vries R.P."/>
            <person name="Allijn I.E."/>
            <person name="van den Brink J."/>
            <person name="Ushinsky S."/>
            <person name="Storms R."/>
            <person name="Powell A.J."/>
            <person name="Paulsen I.T."/>
            <person name="Elbourne L.D.H."/>
            <person name="Baker S.E."/>
            <person name="Magnuson J."/>
            <person name="LaBoissiere S."/>
            <person name="Clutterbuck A.J."/>
            <person name="Martinez D."/>
            <person name="Wogulis M."/>
            <person name="de Leon A.L."/>
            <person name="Rey M.W."/>
            <person name="Tsang A."/>
        </authorList>
    </citation>
    <scope>NUCLEOTIDE SEQUENCE [LARGE SCALE GENOMIC DNA]</scope>
    <source>
        <strain evidence="3">ATCC 38088 / NRRL 8126</strain>
    </source>
</reference>